<dbReference type="Gene3D" id="3.90.79.10">
    <property type="entry name" value="Nucleoside Triphosphate Pyrophosphohydrolase"/>
    <property type="match status" value="1"/>
</dbReference>
<dbReference type="Pfam" id="PF00293">
    <property type="entry name" value="NUDIX"/>
    <property type="match status" value="1"/>
</dbReference>
<dbReference type="AlphaFoldDB" id="A0A832SSY4"/>
<dbReference type="CDD" id="cd03674">
    <property type="entry name" value="NUDIX_Hydrolase"/>
    <property type="match status" value="1"/>
</dbReference>
<keyword evidence="1" id="KW-0378">Hydrolase</keyword>
<dbReference type="GO" id="GO:0016787">
    <property type="term" value="F:hydrolase activity"/>
    <property type="evidence" value="ECO:0007669"/>
    <property type="project" value="UniProtKB-KW"/>
</dbReference>
<dbReference type="PANTHER" id="PTHR43736:SF1">
    <property type="entry name" value="DIHYDRONEOPTERIN TRIPHOSPHATE DIPHOSPHATASE"/>
    <property type="match status" value="1"/>
</dbReference>
<comment type="caution">
    <text evidence="3">The sequence shown here is derived from an EMBL/GenBank/DDBJ whole genome shotgun (WGS) entry which is preliminary data.</text>
</comment>
<protein>
    <submittedName>
        <fullName evidence="3">NUDIX domain-containing protein</fullName>
    </submittedName>
</protein>
<dbReference type="InterPro" id="IPR015797">
    <property type="entry name" value="NUDIX_hydrolase-like_dom_sf"/>
</dbReference>
<dbReference type="EMBL" id="DUJP01000030">
    <property type="protein sequence ID" value="HII47565.1"/>
    <property type="molecule type" value="Genomic_DNA"/>
</dbReference>
<name>A0A832SSY4_9CREN</name>
<dbReference type="SUPFAM" id="SSF55811">
    <property type="entry name" value="Nudix"/>
    <property type="match status" value="1"/>
</dbReference>
<dbReference type="Proteomes" id="UP000651120">
    <property type="component" value="Unassembled WGS sequence"/>
</dbReference>
<dbReference type="PROSITE" id="PS51462">
    <property type="entry name" value="NUDIX"/>
    <property type="match status" value="1"/>
</dbReference>
<organism evidence="3 4">
    <name type="scientific">Pyrobaculum aerophilum</name>
    <dbReference type="NCBI Taxonomy" id="13773"/>
    <lineage>
        <taxon>Archaea</taxon>
        <taxon>Thermoproteota</taxon>
        <taxon>Thermoprotei</taxon>
        <taxon>Thermoproteales</taxon>
        <taxon>Thermoproteaceae</taxon>
        <taxon>Pyrobaculum</taxon>
    </lineage>
</organism>
<proteinExistence type="predicted"/>
<gene>
    <name evidence="3" type="ORF">HA333_09045</name>
</gene>
<dbReference type="GeneID" id="1464013"/>
<dbReference type="RefSeq" id="WP_011009291.1">
    <property type="nucleotide sequence ID" value="NZ_DUJP01000030.1"/>
</dbReference>
<evidence type="ECO:0000256" key="1">
    <source>
        <dbReference type="ARBA" id="ARBA00022801"/>
    </source>
</evidence>
<evidence type="ECO:0000313" key="3">
    <source>
        <dbReference type="EMBL" id="HII47565.1"/>
    </source>
</evidence>
<dbReference type="PROSITE" id="PS00893">
    <property type="entry name" value="NUDIX_BOX"/>
    <property type="match status" value="1"/>
</dbReference>
<reference evidence="3" key="1">
    <citation type="journal article" date="2020" name="bioRxiv">
        <title>A rank-normalized archaeal taxonomy based on genome phylogeny resolves widespread incomplete and uneven classifications.</title>
        <authorList>
            <person name="Rinke C."/>
            <person name="Chuvochina M."/>
            <person name="Mussig A.J."/>
            <person name="Chaumeil P.-A."/>
            <person name="Waite D.W."/>
            <person name="Whitman W.B."/>
            <person name="Parks D.H."/>
            <person name="Hugenholtz P."/>
        </authorList>
    </citation>
    <scope>NUCLEOTIDE SEQUENCE</scope>
    <source>
        <strain evidence="3">UBA8839</strain>
    </source>
</reference>
<dbReference type="SMR" id="A0A832SSY4"/>
<dbReference type="InterPro" id="IPR020084">
    <property type="entry name" value="NUDIX_hydrolase_CS"/>
</dbReference>
<dbReference type="PANTHER" id="PTHR43736">
    <property type="entry name" value="ADP-RIBOSE PYROPHOSPHATASE"/>
    <property type="match status" value="1"/>
</dbReference>
<dbReference type="OMA" id="HIHFDLI"/>
<accession>A0A832SSY4</accession>
<feature type="domain" description="Nudix hydrolase" evidence="2">
    <location>
        <begin position="3"/>
        <end position="138"/>
    </location>
</feature>
<sequence>MTKKCIVTSGVLVENGKVLMVKHKRLGVYIYPGGHVEHNETPIEAVKREFEEETGIVVEPIGFTYGIIDENAVERPMPLVILEEVVKYPEETHIHFDLIYLVKRVGGDLKNGEWIDVREIDRIETFPNVRKVVSLALSTLYRLGKI</sequence>
<evidence type="ECO:0000259" key="2">
    <source>
        <dbReference type="PROSITE" id="PS51462"/>
    </source>
</evidence>
<evidence type="ECO:0000313" key="4">
    <source>
        <dbReference type="Proteomes" id="UP000651120"/>
    </source>
</evidence>
<dbReference type="InterPro" id="IPR000086">
    <property type="entry name" value="NUDIX_hydrolase_dom"/>
</dbReference>